<dbReference type="Pfam" id="PF02892">
    <property type="entry name" value="zf-BED"/>
    <property type="match status" value="1"/>
</dbReference>
<dbReference type="Proteomes" id="UP000681722">
    <property type="component" value="Unassembled WGS sequence"/>
</dbReference>
<keyword evidence="9" id="KW-1185">Reference proteome</keyword>
<evidence type="ECO:0000256" key="3">
    <source>
        <dbReference type="ARBA" id="ARBA00022833"/>
    </source>
</evidence>
<proteinExistence type="predicted"/>
<comment type="caution">
    <text evidence="5">The sequence shown here is derived from an EMBL/GenBank/DDBJ whole genome shotgun (WGS) entry which is preliminary data.</text>
</comment>
<dbReference type="EMBL" id="CAJOBA010036469">
    <property type="protein sequence ID" value="CAF4023601.1"/>
    <property type="molecule type" value="Genomic_DNA"/>
</dbReference>
<gene>
    <name evidence="5" type="ORF">GPM918_LOCUS1982</name>
    <name evidence="6" type="ORF">OVA965_LOCUS24638</name>
    <name evidence="7" type="ORF">SRO942_LOCUS1982</name>
    <name evidence="8" type="ORF">TMI583_LOCUS25359</name>
</gene>
<dbReference type="Proteomes" id="UP000682733">
    <property type="component" value="Unassembled WGS sequence"/>
</dbReference>
<dbReference type="Proteomes" id="UP000663829">
    <property type="component" value="Unassembled WGS sequence"/>
</dbReference>
<dbReference type="EMBL" id="CAJNOQ010000205">
    <property type="protein sequence ID" value="CAF0772081.1"/>
    <property type="molecule type" value="Genomic_DNA"/>
</dbReference>
<dbReference type="InterPro" id="IPR003656">
    <property type="entry name" value="Znf_BED"/>
</dbReference>
<accession>A0A813QV12</accession>
<keyword evidence="1" id="KW-0479">Metal-binding</keyword>
<evidence type="ECO:0000313" key="9">
    <source>
        <dbReference type="Proteomes" id="UP000663829"/>
    </source>
</evidence>
<organism evidence="5 9">
    <name type="scientific">Didymodactylos carnosus</name>
    <dbReference type="NCBI Taxonomy" id="1234261"/>
    <lineage>
        <taxon>Eukaryota</taxon>
        <taxon>Metazoa</taxon>
        <taxon>Spiralia</taxon>
        <taxon>Gnathifera</taxon>
        <taxon>Rotifera</taxon>
        <taxon>Eurotatoria</taxon>
        <taxon>Bdelloidea</taxon>
        <taxon>Philodinida</taxon>
        <taxon>Philodinidae</taxon>
        <taxon>Didymodactylos</taxon>
    </lineage>
</organism>
<keyword evidence="3" id="KW-0862">Zinc</keyword>
<dbReference type="Proteomes" id="UP000677228">
    <property type="component" value="Unassembled WGS sequence"/>
</dbReference>
<evidence type="ECO:0000313" key="8">
    <source>
        <dbReference type="EMBL" id="CAF4023601.1"/>
    </source>
</evidence>
<evidence type="ECO:0000256" key="1">
    <source>
        <dbReference type="ARBA" id="ARBA00022723"/>
    </source>
</evidence>
<dbReference type="AlphaFoldDB" id="A0A813QV12"/>
<name>A0A813QV12_9BILA</name>
<dbReference type="GO" id="GO:0003677">
    <property type="term" value="F:DNA binding"/>
    <property type="evidence" value="ECO:0007669"/>
    <property type="project" value="InterPro"/>
</dbReference>
<sequence>MSSNPAVASFSTITTIQKTTNIPETARDKFFTNGEKGRSAKCVLCGETVKGNLGVTSNYSRHVEKEHGIEFQLSN</sequence>
<dbReference type="EMBL" id="CAJOBC010000205">
    <property type="protein sequence ID" value="CAF3554266.1"/>
    <property type="molecule type" value="Genomic_DNA"/>
</dbReference>
<evidence type="ECO:0000256" key="2">
    <source>
        <dbReference type="ARBA" id="ARBA00022771"/>
    </source>
</evidence>
<dbReference type="GO" id="GO:0008270">
    <property type="term" value="F:zinc ion binding"/>
    <property type="evidence" value="ECO:0007669"/>
    <property type="project" value="UniProtKB-KW"/>
</dbReference>
<reference evidence="5" key="1">
    <citation type="submission" date="2021-02" db="EMBL/GenBank/DDBJ databases">
        <authorList>
            <person name="Nowell W R."/>
        </authorList>
    </citation>
    <scope>NUCLEOTIDE SEQUENCE</scope>
</reference>
<dbReference type="EMBL" id="CAJNOK010014933">
    <property type="protein sequence ID" value="CAF1214963.1"/>
    <property type="molecule type" value="Genomic_DNA"/>
</dbReference>
<feature type="domain" description="BED-type" evidence="4">
    <location>
        <begin position="36"/>
        <end position="67"/>
    </location>
</feature>
<evidence type="ECO:0000313" key="5">
    <source>
        <dbReference type="EMBL" id="CAF0772081.1"/>
    </source>
</evidence>
<evidence type="ECO:0000259" key="4">
    <source>
        <dbReference type="Pfam" id="PF02892"/>
    </source>
</evidence>
<evidence type="ECO:0000313" key="6">
    <source>
        <dbReference type="EMBL" id="CAF1214963.1"/>
    </source>
</evidence>
<keyword evidence="2" id="KW-0863">Zinc-finger</keyword>
<evidence type="ECO:0000313" key="7">
    <source>
        <dbReference type="EMBL" id="CAF3554266.1"/>
    </source>
</evidence>
<protein>
    <recommendedName>
        <fullName evidence="4">BED-type domain-containing protein</fullName>
    </recommendedName>
</protein>
<dbReference type="OrthoDB" id="10057873at2759"/>